<name>A0AAV7UND7_PLEWA</name>
<dbReference type="EMBL" id="JANPWB010000005">
    <property type="protein sequence ID" value="KAJ1189825.1"/>
    <property type="molecule type" value="Genomic_DNA"/>
</dbReference>
<protein>
    <submittedName>
        <fullName evidence="1">Uncharacterized protein</fullName>
    </submittedName>
</protein>
<dbReference type="AlphaFoldDB" id="A0AAV7UND7"/>
<accession>A0AAV7UND7</accession>
<evidence type="ECO:0000313" key="2">
    <source>
        <dbReference type="Proteomes" id="UP001066276"/>
    </source>
</evidence>
<evidence type="ECO:0000313" key="1">
    <source>
        <dbReference type="EMBL" id="KAJ1189825.1"/>
    </source>
</evidence>
<comment type="caution">
    <text evidence="1">The sequence shown here is derived from an EMBL/GenBank/DDBJ whole genome shotgun (WGS) entry which is preliminary data.</text>
</comment>
<sequence length="148" mass="16789">MLSLALPPHAPVAKCWRLNARLLTYKDILAEIEATITQFLEPNDAPEVTVATLWEALKAVVRGQFTAIAARVNKARQTKRQQLEDDIRTLEATYGRSVSLVMRRQIATLRKQLRALDGDRAEYALLWTKQKYYAGVIGRNAYWLTGFG</sequence>
<gene>
    <name evidence="1" type="ORF">NDU88_006567</name>
</gene>
<dbReference type="Proteomes" id="UP001066276">
    <property type="component" value="Chromosome 3_1"/>
</dbReference>
<proteinExistence type="predicted"/>
<keyword evidence="2" id="KW-1185">Reference proteome</keyword>
<organism evidence="1 2">
    <name type="scientific">Pleurodeles waltl</name>
    <name type="common">Iberian ribbed newt</name>
    <dbReference type="NCBI Taxonomy" id="8319"/>
    <lineage>
        <taxon>Eukaryota</taxon>
        <taxon>Metazoa</taxon>
        <taxon>Chordata</taxon>
        <taxon>Craniata</taxon>
        <taxon>Vertebrata</taxon>
        <taxon>Euteleostomi</taxon>
        <taxon>Amphibia</taxon>
        <taxon>Batrachia</taxon>
        <taxon>Caudata</taxon>
        <taxon>Salamandroidea</taxon>
        <taxon>Salamandridae</taxon>
        <taxon>Pleurodelinae</taxon>
        <taxon>Pleurodeles</taxon>
    </lineage>
</organism>
<reference evidence="1" key="1">
    <citation type="journal article" date="2022" name="bioRxiv">
        <title>Sequencing and chromosome-scale assembly of the giantPleurodeles waltlgenome.</title>
        <authorList>
            <person name="Brown T."/>
            <person name="Elewa A."/>
            <person name="Iarovenko S."/>
            <person name="Subramanian E."/>
            <person name="Araus A.J."/>
            <person name="Petzold A."/>
            <person name="Susuki M."/>
            <person name="Suzuki K.-i.T."/>
            <person name="Hayashi T."/>
            <person name="Toyoda A."/>
            <person name="Oliveira C."/>
            <person name="Osipova E."/>
            <person name="Leigh N.D."/>
            <person name="Simon A."/>
            <person name="Yun M.H."/>
        </authorList>
    </citation>
    <scope>NUCLEOTIDE SEQUENCE</scope>
    <source>
        <strain evidence="1">20211129_DDA</strain>
        <tissue evidence="1">Liver</tissue>
    </source>
</reference>